<protein>
    <submittedName>
        <fullName evidence="6">Thymus-specific serine protease</fullName>
    </submittedName>
</protein>
<dbReference type="SUPFAM" id="SSF53474">
    <property type="entry name" value="alpha/beta-Hydrolases"/>
    <property type="match status" value="1"/>
</dbReference>
<keyword evidence="2 6" id="KW-0645">Protease</keyword>
<organism evidence="6 7">
    <name type="scientific">Perkinsus chesapeaki</name>
    <name type="common">Clam parasite</name>
    <name type="synonym">Perkinsus andrewsi</name>
    <dbReference type="NCBI Taxonomy" id="330153"/>
    <lineage>
        <taxon>Eukaryota</taxon>
        <taxon>Sar</taxon>
        <taxon>Alveolata</taxon>
        <taxon>Perkinsozoa</taxon>
        <taxon>Perkinsea</taxon>
        <taxon>Perkinsida</taxon>
        <taxon>Perkinsidae</taxon>
        <taxon>Perkinsus</taxon>
    </lineage>
</organism>
<comment type="caution">
    <text evidence="6">The sequence shown here is derived from an EMBL/GenBank/DDBJ whole genome shotgun (WGS) entry which is preliminary data.</text>
</comment>
<dbReference type="Gene3D" id="3.40.50.1820">
    <property type="entry name" value="alpha/beta hydrolase"/>
    <property type="match status" value="1"/>
</dbReference>
<dbReference type="PANTHER" id="PTHR11010:SF117">
    <property type="entry name" value="SERINE PROTEASE 16"/>
    <property type="match status" value="1"/>
</dbReference>
<dbReference type="OrthoDB" id="1735038at2759"/>
<reference evidence="6 7" key="1">
    <citation type="submission" date="2020-04" db="EMBL/GenBank/DDBJ databases">
        <title>Perkinsus chesapeaki whole genome sequence.</title>
        <authorList>
            <person name="Bogema D.R."/>
        </authorList>
    </citation>
    <scope>NUCLEOTIDE SEQUENCE [LARGE SCALE GENOMIC DNA]</scope>
    <source>
        <strain evidence="6">ATCC PRA-425</strain>
    </source>
</reference>
<comment type="similarity">
    <text evidence="1">Belongs to the peptidase S28 family.</text>
</comment>
<dbReference type="PANTHER" id="PTHR11010">
    <property type="entry name" value="PROTEASE S28 PRO-X CARBOXYPEPTIDASE-RELATED"/>
    <property type="match status" value="1"/>
</dbReference>
<dbReference type="InterPro" id="IPR008758">
    <property type="entry name" value="Peptidase_S28"/>
</dbReference>
<keyword evidence="5" id="KW-0325">Glycoprotein</keyword>
<accession>A0A7J6MFT3</accession>
<dbReference type="GO" id="GO:0070008">
    <property type="term" value="F:serine-type exopeptidase activity"/>
    <property type="evidence" value="ECO:0007669"/>
    <property type="project" value="InterPro"/>
</dbReference>
<evidence type="ECO:0000256" key="1">
    <source>
        <dbReference type="ARBA" id="ARBA00011079"/>
    </source>
</evidence>
<evidence type="ECO:0000313" key="7">
    <source>
        <dbReference type="Proteomes" id="UP000591131"/>
    </source>
</evidence>
<dbReference type="AlphaFoldDB" id="A0A7J6MFT3"/>
<evidence type="ECO:0000256" key="3">
    <source>
        <dbReference type="ARBA" id="ARBA00022729"/>
    </source>
</evidence>
<dbReference type="GO" id="GO:0006508">
    <property type="term" value="P:proteolysis"/>
    <property type="evidence" value="ECO:0007669"/>
    <property type="project" value="UniProtKB-KW"/>
</dbReference>
<dbReference type="Proteomes" id="UP000591131">
    <property type="component" value="Unassembled WGS sequence"/>
</dbReference>
<name>A0A7J6MFT3_PERCH</name>
<dbReference type="GO" id="GO:0008239">
    <property type="term" value="F:dipeptidyl-peptidase activity"/>
    <property type="evidence" value="ECO:0007669"/>
    <property type="project" value="TreeGrafter"/>
</dbReference>
<evidence type="ECO:0000256" key="5">
    <source>
        <dbReference type="ARBA" id="ARBA00023180"/>
    </source>
</evidence>
<sequence length="425" mass="47775">MRMNPFIAVAATSMAISNLMDIHYHGFVSAVNPKQFGVDWEKKSFYSYVDHEKVQEEDPLCKITLKIMTTSTSRGRLDADIEPWETAEMRNAAEKVGASMVVLEHRYSGNSIPTEEFSVDILRKLFTTKQTVEDMALFGRHIKGKIPELKIVLFGCSSAGTVAALARKHHPDIFDGVIASSAPLKFQLENDKYNEVLAKDFSNQKLKGSEKCLEVIKEAHKSIGSSLESAEGRRQLETNFQLYKGDLEDEKIRTAFAINGRLLSTGLQYNDPSCRTDYCNIERICRRLTTGSEPSIDKLLDVYKKNNPSSLGRSMADDFQRLFKRCFLGLSTLIISGCNEGFGITKDEVLTMVKEMQTYVGDFSKVTNMLSINGHADPWYPSSITENAEGPDVLNVPDASHCYWCNKGNEDVFKRVRDAILKWIA</sequence>
<keyword evidence="7" id="KW-1185">Reference proteome</keyword>
<evidence type="ECO:0000256" key="2">
    <source>
        <dbReference type="ARBA" id="ARBA00022670"/>
    </source>
</evidence>
<evidence type="ECO:0000256" key="4">
    <source>
        <dbReference type="ARBA" id="ARBA00022801"/>
    </source>
</evidence>
<gene>
    <name evidence="6" type="primary">PRSS16_11</name>
    <name evidence="6" type="ORF">FOL47_002107</name>
</gene>
<keyword evidence="4" id="KW-0378">Hydrolase</keyword>
<evidence type="ECO:0000313" key="6">
    <source>
        <dbReference type="EMBL" id="KAF4670287.1"/>
    </source>
</evidence>
<dbReference type="InterPro" id="IPR029058">
    <property type="entry name" value="AB_hydrolase_fold"/>
</dbReference>
<proteinExistence type="inferred from homology"/>
<keyword evidence="3" id="KW-0732">Signal</keyword>
<dbReference type="EMBL" id="JAAPAO010000155">
    <property type="protein sequence ID" value="KAF4670287.1"/>
    <property type="molecule type" value="Genomic_DNA"/>
</dbReference>
<dbReference type="Pfam" id="PF05577">
    <property type="entry name" value="Peptidase_S28"/>
    <property type="match status" value="1"/>
</dbReference>